<proteinExistence type="predicted"/>
<keyword evidence="1" id="KW-0812">Transmembrane</keyword>
<evidence type="ECO:0000256" key="1">
    <source>
        <dbReference type="SAM" id="Phobius"/>
    </source>
</evidence>
<dbReference type="AlphaFoldDB" id="A0A8S2ZCU4"/>
<accession>A0A8S2ZCU4</accession>
<evidence type="ECO:0000313" key="3">
    <source>
        <dbReference type="Proteomes" id="UP000681722"/>
    </source>
</evidence>
<organism evidence="2 3">
    <name type="scientific">Didymodactylos carnosus</name>
    <dbReference type="NCBI Taxonomy" id="1234261"/>
    <lineage>
        <taxon>Eukaryota</taxon>
        <taxon>Metazoa</taxon>
        <taxon>Spiralia</taxon>
        <taxon>Gnathifera</taxon>
        <taxon>Rotifera</taxon>
        <taxon>Eurotatoria</taxon>
        <taxon>Bdelloidea</taxon>
        <taxon>Philodinida</taxon>
        <taxon>Philodinidae</taxon>
        <taxon>Didymodactylos</taxon>
    </lineage>
</organism>
<comment type="caution">
    <text evidence="2">The sequence shown here is derived from an EMBL/GenBank/DDBJ whole genome shotgun (WGS) entry which is preliminary data.</text>
</comment>
<keyword evidence="1" id="KW-1133">Transmembrane helix</keyword>
<evidence type="ECO:0000313" key="2">
    <source>
        <dbReference type="EMBL" id="CAF4617701.1"/>
    </source>
</evidence>
<sequence length="92" mass="10210">EYATAGSDRRGSPWCSNGQVTPGSSWTIGAKYNYPERNCCACKGRLIPSLARSFVGLESVTLFVLAMVITWLLWVLRLPAFTGMFHNIITRP</sequence>
<dbReference type="Proteomes" id="UP000681722">
    <property type="component" value="Unassembled WGS sequence"/>
</dbReference>
<feature type="non-terminal residue" evidence="2">
    <location>
        <position position="1"/>
    </location>
</feature>
<feature type="transmembrane region" description="Helical" evidence="1">
    <location>
        <begin position="54"/>
        <end position="76"/>
    </location>
</feature>
<gene>
    <name evidence="2" type="ORF">SRO942_LOCUS49428</name>
</gene>
<keyword evidence="1" id="KW-0472">Membrane</keyword>
<reference evidence="2" key="1">
    <citation type="submission" date="2021-02" db="EMBL/GenBank/DDBJ databases">
        <authorList>
            <person name="Nowell W R."/>
        </authorList>
    </citation>
    <scope>NUCLEOTIDE SEQUENCE</scope>
</reference>
<dbReference type="EMBL" id="CAJOBC010132467">
    <property type="protein sequence ID" value="CAF4617701.1"/>
    <property type="molecule type" value="Genomic_DNA"/>
</dbReference>
<name>A0A8S2ZCU4_9BILA</name>
<protein>
    <submittedName>
        <fullName evidence="2">Uncharacterized protein</fullName>
    </submittedName>
</protein>